<name>A0A4Y2AUN2_ARAVE</name>
<evidence type="ECO:0000313" key="1">
    <source>
        <dbReference type="EMBL" id="GBL82816.1"/>
    </source>
</evidence>
<dbReference type="EMBL" id="BGPR01000030">
    <property type="protein sequence ID" value="GBL82816.1"/>
    <property type="molecule type" value="Genomic_DNA"/>
</dbReference>
<comment type="caution">
    <text evidence="1">The sequence shown here is derived from an EMBL/GenBank/DDBJ whole genome shotgun (WGS) entry which is preliminary data.</text>
</comment>
<sequence length="85" mass="9762">MKRKWVLLRPTLILDMAYLLNDSIWVLHPWLRALNSRHPLLHSPLPKQVHTVIGDDCTETAVLPMEGRTGILRRANTNPFTRSAP</sequence>
<reference evidence="1 2" key="1">
    <citation type="journal article" date="2019" name="Sci. Rep.">
        <title>Orb-weaving spider Araneus ventricosus genome elucidates the spidroin gene catalogue.</title>
        <authorList>
            <person name="Kono N."/>
            <person name="Nakamura H."/>
            <person name="Ohtoshi R."/>
            <person name="Moran D.A.P."/>
            <person name="Shinohara A."/>
            <person name="Yoshida Y."/>
            <person name="Fujiwara M."/>
            <person name="Mori M."/>
            <person name="Tomita M."/>
            <person name="Arakawa K."/>
        </authorList>
    </citation>
    <scope>NUCLEOTIDE SEQUENCE [LARGE SCALE GENOMIC DNA]</scope>
</reference>
<protein>
    <submittedName>
        <fullName evidence="1">Uncharacterized protein</fullName>
    </submittedName>
</protein>
<evidence type="ECO:0000313" key="2">
    <source>
        <dbReference type="Proteomes" id="UP000499080"/>
    </source>
</evidence>
<dbReference type="Proteomes" id="UP000499080">
    <property type="component" value="Unassembled WGS sequence"/>
</dbReference>
<organism evidence="1 2">
    <name type="scientific">Araneus ventricosus</name>
    <name type="common">Orbweaver spider</name>
    <name type="synonym">Epeira ventricosa</name>
    <dbReference type="NCBI Taxonomy" id="182803"/>
    <lineage>
        <taxon>Eukaryota</taxon>
        <taxon>Metazoa</taxon>
        <taxon>Ecdysozoa</taxon>
        <taxon>Arthropoda</taxon>
        <taxon>Chelicerata</taxon>
        <taxon>Arachnida</taxon>
        <taxon>Araneae</taxon>
        <taxon>Araneomorphae</taxon>
        <taxon>Entelegynae</taxon>
        <taxon>Araneoidea</taxon>
        <taxon>Araneidae</taxon>
        <taxon>Araneus</taxon>
    </lineage>
</organism>
<keyword evidence="2" id="KW-1185">Reference proteome</keyword>
<dbReference type="AlphaFoldDB" id="A0A4Y2AUN2"/>
<proteinExistence type="predicted"/>
<gene>
    <name evidence="1" type="ORF">AVEN_106343_1</name>
</gene>
<accession>A0A4Y2AUN2</accession>